<evidence type="ECO:0000313" key="7">
    <source>
        <dbReference type="Proteomes" id="UP000654947"/>
    </source>
</evidence>
<comment type="catalytic activity">
    <reaction evidence="1">
        <text>(4aS,6R)-4a-hydroxy-L-erythro-5,6,7,8-tetrahydrobiopterin = (6R)-L-erythro-6,7-dihydrobiopterin + H2O</text>
        <dbReference type="Rhea" id="RHEA:11920"/>
        <dbReference type="ChEBI" id="CHEBI:15377"/>
        <dbReference type="ChEBI" id="CHEBI:15642"/>
        <dbReference type="ChEBI" id="CHEBI:43120"/>
        <dbReference type="EC" id="4.2.1.96"/>
    </reaction>
</comment>
<dbReference type="Proteomes" id="UP000654947">
    <property type="component" value="Unassembled WGS sequence"/>
</dbReference>
<dbReference type="GO" id="GO:0006729">
    <property type="term" value="P:tetrahydrobiopterin biosynthetic process"/>
    <property type="evidence" value="ECO:0007669"/>
    <property type="project" value="InterPro"/>
</dbReference>
<dbReference type="InterPro" id="IPR001533">
    <property type="entry name" value="Pterin_deHydtase"/>
</dbReference>
<sequence length="98" mass="10665">MQLTDAQIDEGLGRLQGWERDGSAPVIRRTVRLPGFTQAIALVGDIAQAAEQADHHPDIDIRFNKVHLALSTHSEGALTEKDLSLAARIDELVPAHAH</sequence>
<comment type="similarity">
    <text evidence="2">Belongs to the pterin-4-alpha-carbinolamine dehydratase family.</text>
</comment>
<dbReference type="CDD" id="cd00488">
    <property type="entry name" value="PCD_DCoH"/>
    <property type="match status" value="1"/>
</dbReference>
<evidence type="ECO:0000256" key="4">
    <source>
        <dbReference type="ARBA" id="ARBA00021735"/>
    </source>
</evidence>
<evidence type="ECO:0000256" key="5">
    <source>
        <dbReference type="ARBA" id="ARBA00023239"/>
    </source>
</evidence>
<dbReference type="SUPFAM" id="SSF55248">
    <property type="entry name" value="PCD-like"/>
    <property type="match status" value="1"/>
</dbReference>
<dbReference type="AlphaFoldDB" id="A0A918X9Q6"/>
<dbReference type="PANTHER" id="PTHR12599">
    <property type="entry name" value="PTERIN-4-ALPHA-CARBINOLAMINE DEHYDRATASE"/>
    <property type="match status" value="1"/>
</dbReference>
<protein>
    <recommendedName>
        <fullName evidence="4">Putative pterin-4-alpha-carbinolamine dehydratase</fullName>
        <ecNumber evidence="3">4.2.1.96</ecNumber>
    </recommendedName>
</protein>
<reference evidence="6 7" key="1">
    <citation type="journal article" date="2014" name="Int. J. Syst. Evol. Microbiol.">
        <title>Complete genome sequence of Corynebacterium casei LMG S-19264T (=DSM 44701T), isolated from a smear-ripened cheese.</title>
        <authorList>
            <consortium name="US DOE Joint Genome Institute (JGI-PGF)"/>
            <person name="Walter F."/>
            <person name="Albersmeier A."/>
            <person name="Kalinowski J."/>
            <person name="Ruckert C."/>
        </authorList>
    </citation>
    <scope>NUCLEOTIDE SEQUENCE [LARGE SCALE GENOMIC DNA]</scope>
    <source>
        <strain evidence="6 7">KCTC 19473</strain>
    </source>
</reference>
<dbReference type="GO" id="GO:0008124">
    <property type="term" value="F:4-alpha-hydroxytetrahydrobiopterin dehydratase activity"/>
    <property type="evidence" value="ECO:0007669"/>
    <property type="project" value="UniProtKB-EC"/>
</dbReference>
<organism evidence="6 7">
    <name type="scientific">Nocardiopsis kunsanensis</name>
    <dbReference type="NCBI Taxonomy" id="141693"/>
    <lineage>
        <taxon>Bacteria</taxon>
        <taxon>Bacillati</taxon>
        <taxon>Actinomycetota</taxon>
        <taxon>Actinomycetes</taxon>
        <taxon>Streptosporangiales</taxon>
        <taxon>Nocardiopsidaceae</taxon>
        <taxon>Nocardiopsis</taxon>
    </lineage>
</organism>
<evidence type="ECO:0000256" key="3">
    <source>
        <dbReference type="ARBA" id="ARBA00013252"/>
    </source>
</evidence>
<evidence type="ECO:0000256" key="1">
    <source>
        <dbReference type="ARBA" id="ARBA00001554"/>
    </source>
</evidence>
<dbReference type="EC" id="4.2.1.96" evidence="3"/>
<dbReference type="RefSeq" id="WP_193517509.1">
    <property type="nucleotide sequence ID" value="NZ_BMXL01000004.1"/>
</dbReference>
<dbReference type="EMBL" id="BMXL01000004">
    <property type="protein sequence ID" value="GHD19791.1"/>
    <property type="molecule type" value="Genomic_DNA"/>
</dbReference>
<name>A0A918X9Q6_9ACTN</name>
<proteinExistence type="inferred from homology"/>
<evidence type="ECO:0000313" key="6">
    <source>
        <dbReference type="EMBL" id="GHD19791.1"/>
    </source>
</evidence>
<gene>
    <name evidence="6" type="ORF">GCM10007147_11030</name>
</gene>
<dbReference type="Gene3D" id="3.30.1360.20">
    <property type="entry name" value="Transcriptional coactivator/pterin dehydratase"/>
    <property type="match status" value="1"/>
</dbReference>
<dbReference type="Pfam" id="PF01329">
    <property type="entry name" value="Pterin_4a"/>
    <property type="match status" value="1"/>
</dbReference>
<dbReference type="NCBIfam" id="NF002017">
    <property type="entry name" value="PRK00823.1-2"/>
    <property type="match status" value="1"/>
</dbReference>
<comment type="caution">
    <text evidence="6">The sequence shown here is derived from an EMBL/GenBank/DDBJ whole genome shotgun (WGS) entry which is preliminary data.</text>
</comment>
<keyword evidence="5" id="KW-0456">Lyase</keyword>
<keyword evidence="7" id="KW-1185">Reference proteome</keyword>
<dbReference type="InterPro" id="IPR036428">
    <property type="entry name" value="PCD_sf"/>
</dbReference>
<dbReference type="PANTHER" id="PTHR12599:SF0">
    <property type="entry name" value="PTERIN-4-ALPHA-CARBINOLAMINE DEHYDRATASE"/>
    <property type="match status" value="1"/>
</dbReference>
<evidence type="ECO:0000256" key="2">
    <source>
        <dbReference type="ARBA" id="ARBA00006472"/>
    </source>
</evidence>
<accession>A0A918X9Q6</accession>